<feature type="signal peptide" evidence="6">
    <location>
        <begin position="1"/>
        <end position="22"/>
    </location>
</feature>
<dbReference type="GO" id="GO:0019808">
    <property type="term" value="F:polyamine binding"/>
    <property type="evidence" value="ECO:0007669"/>
    <property type="project" value="InterPro"/>
</dbReference>
<evidence type="ECO:0000256" key="4">
    <source>
        <dbReference type="ARBA" id="ARBA00022764"/>
    </source>
</evidence>
<dbReference type="GO" id="GO:0042597">
    <property type="term" value="C:periplasmic space"/>
    <property type="evidence" value="ECO:0007669"/>
    <property type="project" value="UniProtKB-SubCell"/>
</dbReference>
<reference evidence="8" key="1">
    <citation type="submission" date="2016-10" db="EMBL/GenBank/DDBJ databases">
        <authorList>
            <person name="Varghese N."/>
            <person name="Submissions S."/>
        </authorList>
    </citation>
    <scope>NUCLEOTIDE SEQUENCE [LARGE SCALE GENOMIC DNA]</scope>
    <source>
        <strain evidence="8">DSM 17038</strain>
    </source>
</reference>
<accession>A0A1I2QT01</accession>
<keyword evidence="8" id="KW-1185">Reference proteome</keyword>
<dbReference type="PANTHER" id="PTHR30222">
    <property type="entry name" value="SPERMIDINE/PUTRESCINE-BINDING PERIPLASMIC PROTEIN"/>
    <property type="match status" value="1"/>
</dbReference>
<feature type="chain" id="PRO_5038489760" evidence="6">
    <location>
        <begin position="23"/>
        <end position="358"/>
    </location>
</feature>
<dbReference type="SUPFAM" id="SSF53850">
    <property type="entry name" value="Periplasmic binding protein-like II"/>
    <property type="match status" value="1"/>
</dbReference>
<gene>
    <name evidence="7" type="ORF">SAMN05660649_01282</name>
</gene>
<evidence type="ECO:0000256" key="2">
    <source>
        <dbReference type="ARBA" id="ARBA00022448"/>
    </source>
</evidence>
<keyword evidence="3 6" id="KW-0732">Signal</keyword>
<organism evidence="7 8">
    <name type="scientific">Desulfotruncus arcticus DSM 17038</name>
    <dbReference type="NCBI Taxonomy" id="1121424"/>
    <lineage>
        <taxon>Bacteria</taxon>
        <taxon>Bacillati</taxon>
        <taxon>Bacillota</taxon>
        <taxon>Clostridia</taxon>
        <taxon>Eubacteriales</taxon>
        <taxon>Desulfallaceae</taxon>
        <taxon>Desulfotruncus</taxon>
    </lineage>
</organism>
<feature type="binding site" evidence="5">
    <location>
        <position position="50"/>
    </location>
    <ligand>
        <name>spermidine</name>
        <dbReference type="ChEBI" id="CHEBI:57834"/>
    </ligand>
</feature>
<name>A0A1I2QT01_9FIRM</name>
<keyword evidence="2" id="KW-0813">Transport</keyword>
<dbReference type="RefSeq" id="WP_207648146.1">
    <property type="nucleotide sequence ID" value="NZ_FOOX01000003.1"/>
</dbReference>
<dbReference type="PANTHER" id="PTHR30222:SF17">
    <property type="entry name" value="SPERMIDINE_PUTRESCINE-BINDING PERIPLASMIC PROTEIN"/>
    <property type="match status" value="1"/>
</dbReference>
<dbReference type="AlphaFoldDB" id="A0A1I2QT01"/>
<dbReference type="PIRSF" id="PIRSF019574">
    <property type="entry name" value="Periplasmic_polyamine_BP"/>
    <property type="match status" value="1"/>
</dbReference>
<dbReference type="PROSITE" id="PS51257">
    <property type="entry name" value="PROKAR_LIPOPROTEIN"/>
    <property type="match status" value="1"/>
</dbReference>
<sequence>MKKKVWFLAGLMLVLALCIGLAGCGSGSGGTEQTAGQEEEKVLNVFNWSEYLPQEVIDNFQEETGIKVNYTTFSSQEEMIAKIEAGGADYDVIVPTNYTVEGLVQRDMLRKLDLSKIPHIQDIGPEYLDQAFDPGNQYTVPYMAGTTSICVNTDKVKKEITSWNDLWDPAFKNQIVLLDDPRDIIGMTLMSMGYSVNDNDPAVLDKAKDKLKELVPLVKAFDSDSPKTLFISNEVSIGVIYNGEAALAMEENPNITYVYPKEGCIRWMDTMAIPKDARHPNNAHQFIDYILSPEAGAKIAEAFPYAVPSKEAYKLLPESKRNNIASYAPDDALKNGEFENDLGETAVLYDQIWSEIKM</sequence>
<dbReference type="CDD" id="cd13590">
    <property type="entry name" value="PBP2_PotD_PotF_like"/>
    <property type="match status" value="1"/>
</dbReference>
<evidence type="ECO:0000313" key="8">
    <source>
        <dbReference type="Proteomes" id="UP000199337"/>
    </source>
</evidence>
<dbReference type="InterPro" id="IPR006059">
    <property type="entry name" value="SBP"/>
</dbReference>
<dbReference type="GO" id="GO:0015846">
    <property type="term" value="P:polyamine transport"/>
    <property type="evidence" value="ECO:0007669"/>
    <property type="project" value="InterPro"/>
</dbReference>
<evidence type="ECO:0000256" key="5">
    <source>
        <dbReference type="PIRSR" id="PIRSR019574-1"/>
    </source>
</evidence>
<dbReference type="EMBL" id="FOOX01000003">
    <property type="protein sequence ID" value="SFG28761.1"/>
    <property type="molecule type" value="Genomic_DNA"/>
</dbReference>
<dbReference type="STRING" id="341036.SAMN05660649_01282"/>
<evidence type="ECO:0000256" key="3">
    <source>
        <dbReference type="ARBA" id="ARBA00022729"/>
    </source>
</evidence>
<comment type="subcellular location">
    <subcellularLocation>
        <location evidence="1">Periplasm</location>
    </subcellularLocation>
</comment>
<evidence type="ECO:0000256" key="1">
    <source>
        <dbReference type="ARBA" id="ARBA00004418"/>
    </source>
</evidence>
<evidence type="ECO:0000313" key="7">
    <source>
        <dbReference type="EMBL" id="SFG28761.1"/>
    </source>
</evidence>
<dbReference type="Gene3D" id="3.40.190.10">
    <property type="entry name" value="Periplasmic binding protein-like II"/>
    <property type="match status" value="2"/>
</dbReference>
<dbReference type="InterPro" id="IPR001188">
    <property type="entry name" value="Sperm_putr-bd"/>
</dbReference>
<dbReference type="Proteomes" id="UP000199337">
    <property type="component" value="Unassembled WGS sequence"/>
</dbReference>
<protein>
    <submittedName>
        <fullName evidence="7">Spermidine/putrescine-binding protein</fullName>
    </submittedName>
</protein>
<evidence type="ECO:0000256" key="6">
    <source>
        <dbReference type="SAM" id="SignalP"/>
    </source>
</evidence>
<keyword evidence="4" id="KW-0574">Periplasm</keyword>
<dbReference type="Pfam" id="PF13416">
    <property type="entry name" value="SBP_bac_8"/>
    <property type="match status" value="1"/>
</dbReference>
<dbReference type="PRINTS" id="PR00909">
    <property type="entry name" value="SPERMDNBNDNG"/>
</dbReference>
<feature type="binding site" evidence="5">
    <location>
        <position position="98"/>
    </location>
    <ligand>
        <name>spermidine</name>
        <dbReference type="ChEBI" id="CHEBI:57834"/>
    </ligand>
</feature>
<proteinExistence type="predicted"/>